<keyword evidence="3" id="KW-0539">Nucleus</keyword>
<dbReference type="Pfam" id="PF08170">
    <property type="entry name" value="POPLD"/>
    <property type="match status" value="1"/>
</dbReference>
<dbReference type="AlphaFoldDB" id="A0AAY5E8T6"/>
<keyword evidence="9" id="KW-1185">Reference proteome</keyword>
<evidence type="ECO:0000259" key="7">
    <source>
        <dbReference type="Pfam" id="PF22770"/>
    </source>
</evidence>
<evidence type="ECO:0000313" key="8">
    <source>
        <dbReference type="Ensembl" id="ENSEEEP00000053295.1"/>
    </source>
</evidence>
<feature type="compositionally biased region" description="Polar residues" evidence="4">
    <location>
        <begin position="15"/>
        <end position="26"/>
    </location>
</feature>
<evidence type="ECO:0000313" key="9">
    <source>
        <dbReference type="Proteomes" id="UP000314983"/>
    </source>
</evidence>
<evidence type="ECO:0000259" key="6">
    <source>
        <dbReference type="Pfam" id="PF08170"/>
    </source>
</evidence>
<feature type="compositionally biased region" description="Polar residues" evidence="4">
    <location>
        <begin position="315"/>
        <end position="324"/>
    </location>
</feature>
<dbReference type="Pfam" id="PF22770">
    <property type="entry name" value="POP1_C"/>
    <property type="match status" value="1"/>
</dbReference>
<proteinExistence type="predicted"/>
<dbReference type="Proteomes" id="UP000314983">
    <property type="component" value="Chromosome 5"/>
</dbReference>
<feature type="domain" description="POPLD" evidence="6">
    <location>
        <begin position="573"/>
        <end position="664"/>
    </location>
</feature>
<dbReference type="Ensembl" id="ENSEEET00000058331.1">
    <property type="protein sequence ID" value="ENSEEEP00000053295.1"/>
    <property type="gene ID" value="ENSEEEG00000014926.2"/>
</dbReference>
<feature type="region of interest" description="Disordered" evidence="4">
    <location>
        <begin position="467"/>
        <end position="486"/>
    </location>
</feature>
<dbReference type="InterPro" id="IPR039182">
    <property type="entry name" value="Pop1"/>
</dbReference>
<reference evidence="8 9" key="1">
    <citation type="submission" date="2020-05" db="EMBL/GenBank/DDBJ databases">
        <title>Electrophorus electricus (electric eel) genome, fEleEle1, primary haplotype.</title>
        <authorList>
            <person name="Myers G."/>
            <person name="Meyer A."/>
            <person name="Fedrigo O."/>
            <person name="Formenti G."/>
            <person name="Rhie A."/>
            <person name="Tracey A."/>
            <person name="Sims Y."/>
            <person name="Jarvis E.D."/>
        </authorList>
    </citation>
    <scope>NUCLEOTIDE SEQUENCE [LARGE SCALE GENOMIC DNA]</scope>
</reference>
<feature type="compositionally biased region" description="Basic and acidic residues" evidence="4">
    <location>
        <begin position="337"/>
        <end position="346"/>
    </location>
</feature>
<dbReference type="PANTHER" id="PTHR22731:SF3">
    <property type="entry name" value="RIBONUCLEASES P_MRP PROTEIN SUBUNIT POP1"/>
    <property type="match status" value="1"/>
</dbReference>
<feature type="region of interest" description="Disordered" evidence="4">
    <location>
        <begin position="311"/>
        <end position="361"/>
    </location>
</feature>
<dbReference type="InterPro" id="IPR055079">
    <property type="entry name" value="POP1_C"/>
</dbReference>
<dbReference type="InterPro" id="IPR009723">
    <property type="entry name" value="Pop1_N"/>
</dbReference>
<dbReference type="Pfam" id="PF06978">
    <property type="entry name" value="POP1_N"/>
    <property type="match status" value="2"/>
</dbReference>
<feature type="domain" description="POP1 C-terminal" evidence="7">
    <location>
        <begin position="776"/>
        <end position="942"/>
    </location>
</feature>
<gene>
    <name evidence="8" type="primary">POP1</name>
</gene>
<dbReference type="GO" id="GO:0005655">
    <property type="term" value="C:nucleolar ribonuclease P complex"/>
    <property type="evidence" value="ECO:0007669"/>
    <property type="project" value="InterPro"/>
</dbReference>
<dbReference type="GO" id="GO:0000172">
    <property type="term" value="C:ribonuclease MRP complex"/>
    <property type="evidence" value="ECO:0007669"/>
    <property type="project" value="InterPro"/>
</dbReference>
<evidence type="ECO:0000256" key="1">
    <source>
        <dbReference type="ARBA" id="ARBA00004123"/>
    </source>
</evidence>
<evidence type="ECO:0000256" key="4">
    <source>
        <dbReference type="SAM" id="MobiDB-lite"/>
    </source>
</evidence>
<protein>
    <submittedName>
        <fullName evidence="8">Uncharacterized protein</fullName>
    </submittedName>
</protein>
<comment type="subcellular location">
    <subcellularLocation>
        <location evidence="1">Nucleus</location>
    </subcellularLocation>
</comment>
<keyword evidence="2" id="KW-0819">tRNA processing</keyword>
<feature type="region of interest" description="Disordered" evidence="4">
    <location>
        <begin position="110"/>
        <end position="133"/>
    </location>
</feature>
<name>A0AAY5E8T6_ELEEL</name>
<feature type="compositionally biased region" description="Basic and acidic residues" evidence="4">
    <location>
        <begin position="110"/>
        <end position="125"/>
    </location>
</feature>
<dbReference type="InterPro" id="IPR012590">
    <property type="entry name" value="POPLD_dom"/>
</dbReference>
<reference evidence="8" key="3">
    <citation type="submission" date="2025-09" db="UniProtKB">
        <authorList>
            <consortium name="Ensembl"/>
        </authorList>
    </citation>
    <scope>IDENTIFICATION</scope>
</reference>
<dbReference type="GO" id="GO:0001682">
    <property type="term" value="P:tRNA 5'-leader removal"/>
    <property type="evidence" value="ECO:0007669"/>
    <property type="project" value="InterPro"/>
</dbReference>
<feature type="domain" description="Pop1 N-terminal" evidence="5">
    <location>
        <begin position="58"/>
        <end position="134"/>
    </location>
</feature>
<evidence type="ECO:0000256" key="2">
    <source>
        <dbReference type="ARBA" id="ARBA00022694"/>
    </source>
</evidence>
<feature type="domain" description="Pop1 N-terminal" evidence="5">
    <location>
        <begin position="141"/>
        <end position="207"/>
    </location>
</feature>
<evidence type="ECO:0000259" key="5">
    <source>
        <dbReference type="Pfam" id="PF06978"/>
    </source>
</evidence>
<evidence type="ECO:0000256" key="3">
    <source>
        <dbReference type="ARBA" id="ARBA00023242"/>
    </source>
</evidence>
<sequence>MSGAKDRMRHKKMRNQPSNVTYSSSTDWRNGGAAGGWQKITLFHSLPTYPSLLLASLFARARAAEVSAMMRAVSKTTASCHAFGALPKHMRRRAMSHNTKRLPCRLREAARRAKAGQKEKREQSKTKSRRARRRHGNLLLEFNRRQRKNKWLETHIWHAKRFHMLKTWGYCLGDRPTYKCYRASYRAMSSGCLMQDLSYHCCVELRGPEEELLRALSRLTSKDVGPTFAGALHVSGQKEGHVMLYRPDRYPRHPLGPAHFLWRPCSAPSSHRQLWVWVHPTLKQDLLSELQAVCECFVAVAPAVDTVPLEPQTEAEPSSHTSLAASEPRRPGGKRKREGDGNDGRPAKKVLGDGTRSPLTPVSWASSKTEIVISDLTMEIVRYRLIGPLSHSVLTETLLPATGVEVDDKMATSPFWWPEVCKNEEHMTLHQRQADIFHLLRGVYSTSELPAGCVLGLTVDDPRLTLPKKRGKVTPDLQGDQGEHTHSRANERMRHLTMRGIPAFCAQSALWDQSVRENVTHNKISEQDLNRMKRELLVPGSRLPTSPQGRVPVLLVHQAGRQQGEDQPGWGSGWDVLLPKAWGMAFWVPLVYRGVRTGGLQMSLKHSQFKGMPYFPHDYPDCPAGARFQEQQEAELLEKFKRRPPSKRTNYIKHGSLAPFRCPWQQLAEEWEEIVKQDREIVDSQPIKMEGVTSLSGVSTRLTSAFTVLRYHKDPETLKLKSGVRVLCRSRKVLRQLSVWCRPSSARARKLQLGRPAPSLSPEVAMALQMEWGWHLVWVRLCVLGKGRPAMHAMLCVPTAEDLRSLRADPQCSGPQEPRHRDHLQHLLKRTPKKEESPAPGNDQAAGLPSSVIGCGDSAVGLVRGLWPDPLPSVSSHCSRVTLGWVTQGDFSLATGAGEALGFVSLAGLLNTLLSQPADQRGTVLLRNPSSLQYRYARLRVEA</sequence>
<feature type="region of interest" description="Disordered" evidence="4">
    <location>
        <begin position="1"/>
        <end position="26"/>
    </location>
</feature>
<organism evidence="8 9">
    <name type="scientific">Electrophorus electricus</name>
    <name type="common">Electric eel</name>
    <name type="synonym">Gymnotus electricus</name>
    <dbReference type="NCBI Taxonomy" id="8005"/>
    <lineage>
        <taxon>Eukaryota</taxon>
        <taxon>Metazoa</taxon>
        <taxon>Chordata</taxon>
        <taxon>Craniata</taxon>
        <taxon>Vertebrata</taxon>
        <taxon>Euteleostomi</taxon>
        <taxon>Actinopterygii</taxon>
        <taxon>Neopterygii</taxon>
        <taxon>Teleostei</taxon>
        <taxon>Ostariophysi</taxon>
        <taxon>Gymnotiformes</taxon>
        <taxon>Gymnotoidei</taxon>
        <taxon>Gymnotidae</taxon>
        <taxon>Electrophorus</taxon>
    </lineage>
</organism>
<reference evidence="8" key="2">
    <citation type="submission" date="2025-08" db="UniProtKB">
        <authorList>
            <consortium name="Ensembl"/>
        </authorList>
    </citation>
    <scope>IDENTIFICATION</scope>
</reference>
<dbReference type="GeneTree" id="ENSGT00390000017478"/>
<dbReference type="PANTHER" id="PTHR22731">
    <property type="entry name" value="RIBONUCLEASES P/MRP PROTEIN SUBUNIT POP1"/>
    <property type="match status" value="1"/>
</dbReference>
<accession>A0AAY5E8T6</accession>